<evidence type="ECO:0000313" key="3">
    <source>
        <dbReference type="Proteomes" id="UP000017819"/>
    </source>
</evidence>
<dbReference type="RefSeq" id="WP_023432348.1">
    <property type="nucleotide sequence ID" value="NZ_AWXZ01000029.1"/>
</dbReference>
<comment type="caution">
    <text evidence="2">The sequence shown here is derived from an EMBL/GenBank/DDBJ whole genome shotgun (WGS) entry which is preliminary data.</text>
</comment>
<evidence type="ECO:0008006" key="4">
    <source>
        <dbReference type="Google" id="ProtNLM"/>
    </source>
</evidence>
<organism evidence="2 3">
    <name type="scientific">Lutibaculum baratangense AMV1</name>
    <dbReference type="NCBI Taxonomy" id="631454"/>
    <lineage>
        <taxon>Bacteria</taxon>
        <taxon>Pseudomonadati</taxon>
        <taxon>Pseudomonadota</taxon>
        <taxon>Alphaproteobacteria</taxon>
        <taxon>Hyphomicrobiales</taxon>
        <taxon>Tepidamorphaceae</taxon>
        <taxon>Lutibaculum</taxon>
    </lineage>
</organism>
<dbReference type="EMBL" id="AWXZ01000029">
    <property type="protein sequence ID" value="ESR24895.1"/>
    <property type="molecule type" value="Genomic_DNA"/>
</dbReference>
<name>V4RP03_9HYPH</name>
<keyword evidence="3" id="KW-1185">Reference proteome</keyword>
<feature type="region of interest" description="Disordered" evidence="1">
    <location>
        <begin position="1"/>
        <end position="21"/>
    </location>
</feature>
<dbReference type="Gene3D" id="2.40.160.90">
    <property type="match status" value="1"/>
</dbReference>
<accession>V4RP03</accession>
<proteinExistence type="predicted"/>
<dbReference type="Proteomes" id="UP000017819">
    <property type="component" value="Unassembled WGS sequence"/>
</dbReference>
<evidence type="ECO:0000256" key="1">
    <source>
        <dbReference type="SAM" id="MobiDB-lite"/>
    </source>
</evidence>
<sequence>MRRGSRPTRGGTAIDGGSASFSGTIDGSSFAADTVALQGGGGAAFTVDEGYMAGGFFGADAKEVAGVAGAAGVNPAGAAYEVETMFAAGKQ</sequence>
<reference evidence="2 3" key="1">
    <citation type="journal article" date="2014" name="Genome Announc.">
        <title>Draft Genome Sequence of Lutibaculum baratangense Strain AMV1T, Isolated from a Mud Volcano in Andamans, India.</title>
        <authorList>
            <person name="Singh A."/>
            <person name="Sreenivas A."/>
            <person name="Sathyanarayana Reddy G."/>
            <person name="Pinnaka A.K."/>
            <person name="Shivaji S."/>
        </authorList>
    </citation>
    <scope>NUCLEOTIDE SEQUENCE [LARGE SCALE GENOMIC DNA]</scope>
    <source>
        <strain evidence="2 3">AMV1</strain>
    </source>
</reference>
<gene>
    <name evidence="2" type="ORF">N177_2218</name>
</gene>
<dbReference type="AlphaFoldDB" id="V4RP03"/>
<evidence type="ECO:0000313" key="2">
    <source>
        <dbReference type="EMBL" id="ESR24895.1"/>
    </source>
</evidence>
<protein>
    <recommendedName>
        <fullName evidence="4">Transferrin-binding protein B C-lobe/N-lobe beta barrel domain-containing protein</fullName>
    </recommendedName>
</protein>